<evidence type="ECO:0000259" key="5">
    <source>
        <dbReference type="Pfam" id="PF25053"/>
    </source>
</evidence>
<keyword evidence="1" id="KW-0677">Repeat</keyword>
<feature type="domain" description="DUF7791" evidence="5">
    <location>
        <begin position="537"/>
        <end position="669"/>
    </location>
</feature>
<reference evidence="6 7" key="1">
    <citation type="submission" date="2020-01" db="EMBL/GenBank/DDBJ databases">
        <authorList>
            <consortium name="DOE Joint Genome Institute"/>
            <person name="Haridas S."/>
            <person name="Albert R."/>
            <person name="Binder M."/>
            <person name="Bloem J."/>
            <person name="Labutti K."/>
            <person name="Salamov A."/>
            <person name="Andreopoulos B."/>
            <person name="Baker S.E."/>
            <person name="Barry K."/>
            <person name="Bills G."/>
            <person name="Bluhm B.H."/>
            <person name="Cannon C."/>
            <person name="Castanera R."/>
            <person name="Culley D.E."/>
            <person name="Daum C."/>
            <person name="Ezra D."/>
            <person name="Gonzalez J.B."/>
            <person name="Henrissat B."/>
            <person name="Kuo A."/>
            <person name="Liang C."/>
            <person name="Lipzen A."/>
            <person name="Lutzoni F."/>
            <person name="Magnuson J."/>
            <person name="Mondo S."/>
            <person name="Nolan M."/>
            <person name="Ohm R."/>
            <person name="Pangilinan J."/>
            <person name="Park H.-J.H."/>
            <person name="Ramirez L."/>
            <person name="Alfaro M."/>
            <person name="Sun H."/>
            <person name="Tritt A."/>
            <person name="Yoshinaga Y."/>
            <person name="Zwiers L.-H.L."/>
            <person name="Turgeon B.G."/>
            <person name="Goodwin S.B."/>
            <person name="Spatafora J.W."/>
            <person name="Crous P.W."/>
            <person name="Grigoriev I.V."/>
        </authorList>
    </citation>
    <scope>NUCLEOTIDE SEQUENCE [LARGE SCALE GENOMIC DNA]</scope>
    <source>
        <strain evidence="6 7">CBS 611.86</strain>
    </source>
</reference>
<dbReference type="Gene3D" id="3.40.50.300">
    <property type="entry name" value="P-loop containing nucleotide triphosphate hydrolases"/>
    <property type="match status" value="1"/>
</dbReference>
<evidence type="ECO:0000256" key="2">
    <source>
        <dbReference type="SAM" id="Coils"/>
    </source>
</evidence>
<gene>
    <name evidence="6" type="ORF">BDV95DRAFT_450018</name>
</gene>
<proteinExistence type="predicted"/>
<evidence type="ECO:0000313" key="7">
    <source>
        <dbReference type="Proteomes" id="UP000481861"/>
    </source>
</evidence>
<protein>
    <submittedName>
        <fullName evidence="6">P-loop containing nucleoside triphosphate hydrolase protein</fullName>
    </submittedName>
</protein>
<dbReference type="Pfam" id="PF24883">
    <property type="entry name" value="NPHP3_N"/>
    <property type="match status" value="1"/>
</dbReference>
<organism evidence="6 7">
    <name type="scientific">Massariosphaeria phaeospora</name>
    <dbReference type="NCBI Taxonomy" id="100035"/>
    <lineage>
        <taxon>Eukaryota</taxon>
        <taxon>Fungi</taxon>
        <taxon>Dikarya</taxon>
        <taxon>Ascomycota</taxon>
        <taxon>Pezizomycotina</taxon>
        <taxon>Dothideomycetes</taxon>
        <taxon>Pleosporomycetidae</taxon>
        <taxon>Pleosporales</taxon>
        <taxon>Pleosporales incertae sedis</taxon>
        <taxon>Massariosphaeria</taxon>
    </lineage>
</organism>
<keyword evidence="2" id="KW-0175">Coiled coil</keyword>
<dbReference type="InterPro" id="IPR031352">
    <property type="entry name" value="SesA"/>
</dbReference>
<evidence type="ECO:0000259" key="4">
    <source>
        <dbReference type="Pfam" id="PF24883"/>
    </source>
</evidence>
<dbReference type="InterPro" id="IPR056693">
    <property type="entry name" value="DUF7791"/>
</dbReference>
<feature type="non-terminal residue" evidence="6">
    <location>
        <position position="1"/>
    </location>
</feature>
<accession>A0A7C8HZU0</accession>
<dbReference type="PANTHER" id="PTHR10039:SF5">
    <property type="entry name" value="NACHT DOMAIN-CONTAINING PROTEIN"/>
    <property type="match status" value="1"/>
</dbReference>
<evidence type="ECO:0000259" key="3">
    <source>
        <dbReference type="Pfam" id="PF17107"/>
    </source>
</evidence>
<evidence type="ECO:0000313" key="6">
    <source>
        <dbReference type="EMBL" id="KAF2866677.1"/>
    </source>
</evidence>
<feature type="domain" description="Nephrocystin 3-like N-terminal" evidence="4">
    <location>
        <begin position="251"/>
        <end position="427"/>
    </location>
</feature>
<evidence type="ECO:0000256" key="1">
    <source>
        <dbReference type="ARBA" id="ARBA00022737"/>
    </source>
</evidence>
<dbReference type="SUPFAM" id="SSF52540">
    <property type="entry name" value="P-loop containing nucleoside triphosphate hydrolases"/>
    <property type="match status" value="1"/>
</dbReference>
<keyword evidence="7" id="KW-1185">Reference proteome</keyword>
<dbReference type="OrthoDB" id="443402at2759"/>
<dbReference type="InterPro" id="IPR056884">
    <property type="entry name" value="NPHP3-like_N"/>
</dbReference>
<dbReference type="GO" id="GO:0016787">
    <property type="term" value="F:hydrolase activity"/>
    <property type="evidence" value="ECO:0007669"/>
    <property type="project" value="UniProtKB-KW"/>
</dbReference>
<feature type="non-terminal residue" evidence="6">
    <location>
        <position position="669"/>
    </location>
</feature>
<dbReference type="EMBL" id="JAADJZ010000026">
    <property type="protein sequence ID" value="KAF2866677.1"/>
    <property type="molecule type" value="Genomic_DNA"/>
</dbReference>
<dbReference type="Proteomes" id="UP000481861">
    <property type="component" value="Unassembled WGS sequence"/>
</dbReference>
<dbReference type="Pfam" id="PF17107">
    <property type="entry name" value="SesA"/>
    <property type="match status" value="1"/>
</dbReference>
<dbReference type="Pfam" id="PF25053">
    <property type="entry name" value="DUF7791"/>
    <property type="match status" value="1"/>
</dbReference>
<dbReference type="PANTHER" id="PTHR10039">
    <property type="entry name" value="AMELOGENIN"/>
    <property type="match status" value="1"/>
</dbReference>
<feature type="coiled-coil region" evidence="2">
    <location>
        <begin position="45"/>
        <end position="99"/>
    </location>
</feature>
<sequence length="669" mass="76527">LMEALAAVGLAGNIVQFVDFSCKLFDQATSIYHSTSGTSRDAEDLESITRNLQDLSVRLSQKNHNQTHPQDHTALKKLAKECETTANELLSALQALKAKKPDSKWNSFRTALASAWKQPRVDALEKRLHTYRSQLIIQLQSEILHLLDELSGKSQRMGTVVTNQISGLRSEIQYAVKALREDFAQQNSAKTSILVMRESSPAIDISALASKLISSETSGINMVVAVALLDRLTFDQIESRHSQIHKTHPRTFEWVWSNKFEQWVKSPKQLFWISGKPGSGKSTLMKYIVDNPNTHFLLRQWAAPQELVVASYFFWINGSELQRSQEGLLQSVLYELLRQCPDHIESVLPEAWQTMETSKSEGKSSQYAWKKAELLKAFQRLVKLDRNGPRFFIFIDGLDEYKGSHEGLIETISHMSSMGVKICVASRPWNVFEDAFGQDLDCKIYMEELNKPDIELYVNDKLRSRAEFQSMQLSTTDSDEILNEIIDKSHGVFLWVCLVVPSLIEGLRNRDRFSQLQKRLRDFPSDLDEFFGHIFRSLDPTYKIQMAHMFQVALAARDPLSPLAYWFFDEIEDSPDMALSMPVELLQESEFDRRGQEMKIRINGRCKGLLEITSLPNKSLTNHYRVDFLHRTVKDFLMTTETGQRVLNLQQRGFDADLAICKATLAEMK</sequence>
<dbReference type="InterPro" id="IPR027417">
    <property type="entry name" value="P-loop_NTPase"/>
</dbReference>
<comment type="caution">
    <text evidence="6">The sequence shown here is derived from an EMBL/GenBank/DDBJ whole genome shotgun (WGS) entry which is preliminary data.</text>
</comment>
<name>A0A7C8HZU0_9PLEO</name>
<feature type="domain" description="NACHT-NTPase and P-loop NTPases N-terminal" evidence="3">
    <location>
        <begin position="13"/>
        <end position="131"/>
    </location>
</feature>
<keyword evidence="6" id="KW-0378">Hydrolase</keyword>
<dbReference type="AlphaFoldDB" id="A0A7C8HZU0"/>